<name>A0A068SAM2_9FUNG</name>
<proteinExistence type="predicted"/>
<keyword evidence="2" id="KW-1185">Reference proteome</keyword>
<dbReference type="VEuPathDB" id="FungiDB:LCOR_10222.1"/>
<comment type="caution">
    <text evidence="1">The sequence shown here is derived from an EMBL/GenBank/DDBJ whole genome shotgun (WGS) entry which is preliminary data.</text>
</comment>
<evidence type="ECO:0000313" key="1">
    <source>
        <dbReference type="EMBL" id="CDH59408.1"/>
    </source>
</evidence>
<dbReference type="AlphaFoldDB" id="A0A068SAM2"/>
<sequence length="102" mass="11838">MWKEVDNDIQGCNTEDLHIFGTSKFSTRSATPSTAMYPSSISLFSTCPKDPLYWLPDWIMETSDETTTQVDHDHAAFIKFHYQEMLMTSTDGNMDMVPRYHY</sequence>
<reference evidence="1" key="1">
    <citation type="submission" date="2013-08" db="EMBL/GenBank/DDBJ databases">
        <title>Gene expansion shapes genome architecture in the human pathogen Lichtheimia corymbifera: an evolutionary genomics analysis in the ancient terrestrial Mucorales (Mucoromycotina).</title>
        <authorList>
            <person name="Schwartze V.U."/>
            <person name="Winter S."/>
            <person name="Shelest E."/>
            <person name="Marcet-Houben M."/>
            <person name="Horn F."/>
            <person name="Wehner S."/>
            <person name="Hoffmann K."/>
            <person name="Riege K."/>
            <person name="Sammeth M."/>
            <person name="Nowrousian M."/>
            <person name="Valiante V."/>
            <person name="Linde J."/>
            <person name="Jacobsen I.D."/>
            <person name="Marz M."/>
            <person name="Brakhage A.A."/>
            <person name="Gabaldon T."/>
            <person name="Bocker S."/>
            <person name="Voigt K."/>
        </authorList>
    </citation>
    <scope>NUCLEOTIDE SEQUENCE [LARGE SCALE GENOMIC DNA]</scope>
    <source>
        <strain evidence="1">FSU 9682</strain>
    </source>
</reference>
<dbReference type="EMBL" id="CBTN010000069">
    <property type="protein sequence ID" value="CDH59408.1"/>
    <property type="molecule type" value="Genomic_DNA"/>
</dbReference>
<organism evidence="1 2">
    <name type="scientific">Lichtheimia corymbifera JMRC:FSU:9682</name>
    <dbReference type="NCBI Taxonomy" id="1263082"/>
    <lineage>
        <taxon>Eukaryota</taxon>
        <taxon>Fungi</taxon>
        <taxon>Fungi incertae sedis</taxon>
        <taxon>Mucoromycota</taxon>
        <taxon>Mucoromycotina</taxon>
        <taxon>Mucoromycetes</taxon>
        <taxon>Mucorales</taxon>
        <taxon>Lichtheimiaceae</taxon>
        <taxon>Lichtheimia</taxon>
    </lineage>
</organism>
<evidence type="ECO:0000313" key="2">
    <source>
        <dbReference type="Proteomes" id="UP000027586"/>
    </source>
</evidence>
<dbReference type="Proteomes" id="UP000027586">
    <property type="component" value="Unassembled WGS sequence"/>
</dbReference>
<gene>
    <name evidence="1" type="ORF">LCOR_10222.1</name>
</gene>
<accession>A0A068SAM2</accession>
<protein>
    <submittedName>
        <fullName evidence="1">Uncharacterized protein</fullName>
    </submittedName>
</protein>